<evidence type="ECO:0000256" key="7">
    <source>
        <dbReference type="ARBA" id="ARBA00022593"/>
    </source>
</evidence>
<evidence type="ECO:0000256" key="10">
    <source>
        <dbReference type="ARBA" id="ARBA00022723"/>
    </source>
</evidence>
<keyword evidence="14" id="KW-0653">Protein transport</keyword>
<sequence length="162" mass="18712">MSTNKEETGTASPSDVRKYDDGTCAICLSSHVNKATPDCGHVFCFRCLIDWCQVKLECPTCKQPFQNFRHDIQIRPTCEQIYTPDPPLVPADQQPTPEVINITFLDGGEHQTWVVRTPNRMIVLLMPPLTHERLHHDTNFRTWFFNYLNNQLNINILGMVWP</sequence>
<evidence type="ECO:0000256" key="16">
    <source>
        <dbReference type="ARBA" id="ARBA00023136"/>
    </source>
</evidence>
<evidence type="ECO:0000256" key="11">
    <source>
        <dbReference type="ARBA" id="ARBA00022771"/>
    </source>
</evidence>
<keyword evidence="15" id="KW-1133">Transmembrane helix</keyword>
<evidence type="ECO:0000313" key="20">
    <source>
        <dbReference type="EMBL" id="EFX88275.1"/>
    </source>
</evidence>
<dbReference type="HOGENOM" id="CLU_1679720_0_0_1"/>
<accession>E9FXF7</accession>
<dbReference type="KEGG" id="dpx:DAPPUDRAFT_234792"/>
<dbReference type="GO" id="GO:0016558">
    <property type="term" value="P:protein import into peroxisome matrix"/>
    <property type="evidence" value="ECO:0007669"/>
    <property type="project" value="InterPro"/>
</dbReference>
<proteinExistence type="inferred from homology"/>
<keyword evidence="8" id="KW-0808">Transferase</keyword>
<evidence type="ECO:0000256" key="13">
    <source>
        <dbReference type="ARBA" id="ARBA00022833"/>
    </source>
</evidence>
<evidence type="ECO:0000256" key="3">
    <source>
        <dbReference type="ARBA" id="ARBA00004906"/>
    </source>
</evidence>
<keyword evidence="9" id="KW-0812">Transmembrane</keyword>
<keyword evidence="7" id="KW-0962">Peroxisome biogenesis</keyword>
<dbReference type="eggNOG" id="KOG4430">
    <property type="taxonomic scope" value="Eukaryota"/>
</dbReference>
<keyword evidence="10" id="KW-0479">Metal-binding</keyword>
<dbReference type="InterPro" id="IPR017907">
    <property type="entry name" value="Znf_RING_CS"/>
</dbReference>
<evidence type="ECO:0000256" key="1">
    <source>
        <dbReference type="ARBA" id="ARBA00000900"/>
    </source>
</evidence>
<dbReference type="PhylomeDB" id="E9FXF7"/>
<keyword evidence="13" id="KW-0862">Zinc</keyword>
<evidence type="ECO:0000313" key="21">
    <source>
        <dbReference type="Proteomes" id="UP000000305"/>
    </source>
</evidence>
<dbReference type="InterPro" id="IPR025654">
    <property type="entry name" value="PEX2/10"/>
</dbReference>
<comment type="similarity">
    <text evidence="4">Belongs to the pex2/pex10/pex12 family.</text>
</comment>
<dbReference type="AlphaFoldDB" id="E9FXF7"/>
<dbReference type="Gene3D" id="3.30.40.10">
    <property type="entry name" value="Zinc/RING finger domain, C3HC4 (zinc finger)"/>
    <property type="match status" value="1"/>
</dbReference>
<gene>
    <name evidence="20" type="ORF">DAPPUDRAFT_234792</name>
</gene>
<dbReference type="EC" id="2.3.2.27" evidence="5"/>
<dbReference type="PANTHER" id="PTHR23350:SF0">
    <property type="entry name" value="PEROXISOME BIOGENESIS FACTOR 10"/>
    <property type="match status" value="1"/>
</dbReference>
<evidence type="ECO:0000259" key="19">
    <source>
        <dbReference type="PROSITE" id="PS50089"/>
    </source>
</evidence>
<evidence type="ECO:0000256" key="4">
    <source>
        <dbReference type="ARBA" id="ARBA00008704"/>
    </source>
</evidence>
<dbReference type="InterPro" id="IPR001841">
    <property type="entry name" value="Znf_RING"/>
</dbReference>
<keyword evidence="11 18" id="KW-0863">Zinc-finger</keyword>
<keyword evidence="16" id="KW-0472">Membrane</keyword>
<dbReference type="OMA" id="AMHENFL"/>
<dbReference type="OrthoDB" id="6364114at2759"/>
<comment type="catalytic activity">
    <reaction evidence="1">
        <text>S-ubiquitinyl-[E2 ubiquitin-conjugating enzyme]-L-cysteine + [acceptor protein]-L-lysine = [E2 ubiquitin-conjugating enzyme]-L-cysteine + N(6)-ubiquitinyl-[acceptor protein]-L-lysine.</text>
        <dbReference type="EC" id="2.3.2.27"/>
    </reaction>
</comment>
<feature type="domain" description="RING-type" evidence="19">
    <location>
        <begin position="24"/>
        <end position="62"/>
    </location>
</feature>
<dbReference type="InParanoid" id="E9FXF7"/>
<evidence type="ECO:0000256" key="15">
    <source>
        <dbReference type="ARBA" id="ARBA00022989"/>
    </source>
</evidence>
<dbReference type="GO" id="GO:0005778">
    <property type="term" value="C:peroxisomal membrane"/>
    <property type="evidence" value="ECO:0007669"/>
    <property type="project" value="UniProtKB-SubCell"/>
</dbReference>
<dbReference type="PANTHER" id="PTHR23350">
    <property type="entry name" value="PEROXISOME ASSEMBLY PROTEIN 10"/>
    <property type="match status" value="1"/>
</dbReference>
<dbReference type="Pfam" id="PF13639">
    <property type="entry name" value="zf-RING_2"/>
    <property type="match status" value="1"/>
</dbReference>
<comment type="pathway">
    <text evidence="3">Protein modification; protein ubiquitination.</text>
</comment>
<dbReference type="InterPro" id="IPR013083">
    <property type="entry name" value="Znf_RING/FYVE/PHD"/>
</dbReference>
<evidence type="ECO:0000256" key="17">
    <source>
        <dbReference type="ARBA" id="ARBA00023140"/>
    </source>
</evidence>
<dbReference type="PROSITE" id="PS50089">
    <property type="entry name" value="ZF_RING_2"/>
    <property type="match status" value="1"/>
</dbReference>
<evidence type="ECO:0000256" key="5">
    <source>
        <dbReference type="ARBA" id="ARBA00012483"/>
    </source>
</evidence>
<dbReference type="SUPFAM" id="SSF57850">
    <property type="entry name" value="RING/U-box"/>
    <property type="match status" value="1"/>
</dbReference>
<dbReference type="SMART" id="SM00184">
    <property type="entry name" value="RING"/>
    <property type="match status" value="1"/>
</dbReference>
<keyword evidence="17" id="KW-0576">Peroxisome</keyword>
<dbReference type="EMBL" id="GL732526">
    <property type="protein sequence ID" value="EFX88275.1"/>
    <property type="molecule type" value="Genomic_DNA"/>
</dbReference>
<name>E9FXF7_DAPPU</name>
<keyword evidence="12" id="KW-0833">Ubl conjugation pathway</keyword>
<dbReference type="GO" id="GO:0061630">
    <property type="term" value="F:ubiquitin protein ligase activity"/>
    <property type="evidence" value="ECO:0007669"/>
    <property type="project" value="UniProtKB-EC"/>
</dbReference>
<evidence type="ECO:0000256" key="6">
    <source>
        <dbReference type="ARBA" id="ARBA00022448"/>
    </source>
</evidence>
<evidence type="ECO:0000256" key="8">
    <source>
        <dbReference type="ARBA" id="ARBA00022679"/>
    </source>
</evidence>
<keyword evidence="21" id="KW-1185">Reference proteome</keyword>
<evidence type="ECO:0000256" key="18">
    <source>
        <dbReference type="PROSITE-ProRule" id="PRU00175"/>
    </source>
</evidence>
<dbReference type="Proteomes" id="UP000000305">
    <property type="component" value="Unassembled WGS sequence"/>
</dbReference>
<protein>
    <recommendedName>
        <fullName evidence="5">RING-type E3 ubiquitin transferase</fullName>
        <ecNumber evidence="5">2.3.2.27</ecNumber>
    </recommendedName>
</protein>
<reference evidence="20 21" key="1">
    <citation type="journal article" date="2011" name="Science">
        <title>The ecoresponsive genome of Daphnia pulex.</title>
        <authorList>
            <person name="Colbourne J.K."/>
            <person name="Pfrender M.E."/>
            <person name="Gilbert D."/>
            <person name="Thomas W.K."/>
            <person name="Tucker A."/>
            <person name="Oakley T.H."/>
            <person name="Tokishita S."/>
            <person name="Aerts A."/>
            <person name="Arnold G.J."/>
            <person name="Basu M.K."/>
            <person name="Bauer D.J."/>
            <person name="Caceres C.E."/>
            <person name="Carmel L."/>
            <person name="Casola C."/>
            <person name="Choi J.H."/>
            <person name="Detter J.C."/>
            <person name="Dong Q."/>
            <person name="Dusheyko S."/>
            <person name="Eads B.D."/>
            <person name="Frohlich T."/>
            <person name="Geiler-Samerotte K.A."/>
            <person name="Gerlach D."/>
            <person name="Hatcher P."/>
            <person name="Jogdeo S."/>
            <person name="Krijgsveld J."/>
            <person name="Kriventseva E.V."/>
            <person name="Kultz D."/>
            <person name="Laforsch C."/>
            <person name="Lindquist E."/>
            <person name="Lopez J."/>
            <person name="Manak J.R."/>
            <person name="Muller J."/>
            <person name="Pangilinan J."/>
            <person name="Patwardhan R.P."/>
            <person name="Pitluck S."/>
            <person name="Pritham E.J."/>
            <person name="Rechtsteiner A."/>
            <person name="Rho M."/>
            <person name="Rogozin I.B."/>
            <person name="Sakarya O."/>
            <person name="Salamov A."/>
            <person name="Schaack S."/>
            <person name="Shapiro H."/>
            <person name="Shiga Y."/>
            <person name="Skalitzky C."/>
            <person name="Smith Z."/>
            <person name="Souvorov A."/>
            <person name="Sung W."/>
            <person name="Tang Z."/>
            <person name="Tsuchiya D."/>
            <person name="Tu H."/>
            <person name="Vos H."/>
            <person name="Wang M."/>
            <person name="Wolf Y.I."/>
            <person name="Yamagata H."/>
            <person name="Yamada T."/>
            <person name="Ye Y."/>
            <person name="Shaw J.R."/>
            <person name="Andrews J."/>
            <person name="Crease T.J."/>
            <person name="Tang H."/>
            <person name="Lucas S.M."/>
            <person name="Robertson H.M."/>
            <person name="Bork P."/>
            <person name="Koonin E.V."/>
            <person name="Zdobnov E.M."/>
            <person name="Grigoriev I.V."/>
            <person name="Lynch M."/>
            <person name="Boore J.L."/>
        </authorList>
    </citation>
    <scope>NUCLEOTIDE SEQUENCE [LARGE SCALE GENOMIC DNA]</scope>
</reference>
<comment type="subcellular location">
    <subcellularLocation>
        <location evidence="2">Peroxisome membrane</location>
        <topology evidence="2">Multi-pass membrane protein</topology>
    </subcellularLocation>
</comment>
<evidence type="ECO:0000256" key="12">
    <source>
        <dbReference type="ARBA" id="ARBA00022786"/>
    </source>
</evidence>
<dbReference type="GO" id="GO:0008270">
    <property type="term" value="F:zinc ion binding"/>
    <property type="evidence" value="ECO:0007669"/>
    <property type="project" value="UniProtKB-KW"/>
</dbReference>
<evidence type="ECO:0000256" key="14">
    <source>
        <dbReference type="ARBA" id="ARBA00022927"/>
    </source>
</evidence>
<evidence type="ECO:0000256" key="2">
    <source>
        <dbReference type="ARBA" id="ARBA00004585"/>
    </source>
</evidence>
<keyword evidence="6" id="KW-0813">Transport</keyword>
<organism evidence="20 21">
    <name type="scientific">Daphnia pulex</name>
    <name type="common">Water flea</name>
    <dbReference type="NCBI Taxonomy" id="6669"/>
    <lineage>
        <taxon>Eukaryota</taxon>
        <taxon>Metazoa</taxon>
        <taxon>Ecdysozoa</taxon>
        <taxon>Arthropoda</taxon>
        <taxon>Crustacea</taxon>
        <taxon>Branchiopoda</taxon>
        <taxon>Diplostraca</taxon>
        <taxon>Cladocera</taxon>
        <taxon>Anomopoda</taxon>
        <taxon>Daphniidae</taxon>
        <taxon>Daphnia</taxon>
    </lineage>
</organism>
<dbReference type="PROSITE" id="PS00518">
    <property type="entry name" value="ZF_RING_1"/>
    <property type="match status" value="1"/>
</dbReference>
<evidence type="ECO:0000256" key="9">
    <source>
        <dbReference type="ARBA" id="ARBA00022692"/>
    </source>
</evidence>